<dbReference type="InterPro" id="IPR001025">
    <property type="entry name" value="BAH_dom"/>
</dbReference>
<comment type="caution">
    <text evidence="7">The sequence shown here is derived from an EMBL/GenBank/DDBJ whole genome shotgun (WGS) entry which is preliminary data.</text>
</comment>
<dbReference type="Gene3D" id="2.30.30.490">
    <property type="match status" value="1"/>
</dbReference>
<feature type="compositionally biased region" description="Polar residues" evidence="5">
    <location>
        <begin position="1648"/>
        <end position="1661"/>
    </location>
</feature>
<feature type="compositionally biased region" description="Low complexity" evidence="5">
    <location>
        <begin position="1577"/>
        <end position="1591"/>
    </location>
</feature>
<dbReference type="GO" id="GO:0010265">
    <property type="term" value="P:SCF complex assembly"/>
    <property type="evidence" value="ECO:0007669"/>
    <property type="project" value="InterPro"/>
</dbReference>
<dbReference type="EMBL" id="LHPG02000004">
    <property type="protein sequence ID" value="PRW59352.1"/>
    <property type="molecule type" value="Genomic_DNA"/>
</dbReference>
<feature type="compositionally biased region" description="Low complexity" evidence="5">
    <location>
        <begin position="609"/>
        <end position="621"/>
    </location>
</feature>
<dbReference type="Pfam" id="PF08623">
    <property type="entry name" value="TIP120"/>
    <property type="match status" value="1"/>
</dbReference>
<accession>A0A2P6TZ53</accession>
<keyword evidence="8" id="KW-1185">Reference proteome</keyword>
<reference evidence="7 8" key="1">
    <citation type="journal article" date="2018" name="Plant J.">
        <title>Genome sequences of Chlorella sorokiniana UTEX 1602 and Micractinium conductrix SAG 241.80: implications to maltose excretion by a green alga.</title>
        <authorList>
            <person name="Arriola M.B."/>
            <person name="Velmurugan N."/>
            <person name="Zhang Y."/>
            <person name="Plunkett M.H."/>
            <person name="Hondzo H."/>
            <person name="Barney B.M."/>
        </authorList>
    </citation>
    <scope>NUCLEOTIDE SEQUENCE [LARGE SCALE GENOMIC DNA]</scope>
    <source>
        <strain evidence="8">UTEX 1602</strain>
    </source>
</reference>
<protein>
    <submittedName>
        <fullName evidence="7">Cullin-associated NEDD8-dissociated 1 isoform A</fullName>
    </submittedName>
</protein>
<evidence type="ECO:0000256" key="5">
    <source>
        <dbReference type="SAM" id="MobiDB-lite"/>
    </source>
</evidence>
<feature type="compositionally biased region" description="Low complexity" evidence="5">
    <location>
        <begin position="1604"/>
        <end position="1627"/>
    </location>
</feature>
<sequence length="2014" mass="216200">MATSDLANELAKESFRFDNPMAEKQVSDVVLNQLEDASGDISGLAVKCLGYLVNRNRPEQLEEVVAQLCDKLTGGSKEQLRDVASLGLKTVVAELSPKKAGTLVSTATPKLIEGLKSQQSDVVAASLDILAELTARYGSLLPDPEGLKKALLPELDESRAGVRKRAIQCLASLAAALQPASLDDLCDTVFTRLEGKGLKPDTARTYIQAVGGISKSVGYRFGKHLGRAVPLAIRYLRGAAEGDEELREYCLQALESFVQRSPQDARAQLGDILPTCLEFLRFDPNYADDDMDEEEEAEDMDAEDEEDASEEEWSDDEDVSWKVRRAAAKAVSAVITHFPDLLPEIYPQVAPVLVQRFREREETVKADVFQAYVDLLRQVGLAARRSDGAAPGLLRADIPAVIRAVSKQLRSKSAKTKVGVFRVLLELVAVAPDAVGSHVAELLPGIQAALQDSSSTGSNSKVQALQFLNSAMASNNPATFQPSAERLSKSVYAAVGERYYKVAAEALRVCEQLVRVIRPDVAAPVPEAMQGLVRPLYDVVMARLSAQDQDQEVKECAISCMAAAVASLGDALGADVAQVGALAEEFAEMPPRAAGRAKKRAKTEHKKASPAAKAAQSAAAAPGDGPEVLRVLLDRLKNEVTRLAAVKALATIARSPLNIDLSSVLAPALAELTTFLRKANRQLRQAALTALEAIVRKDGSRVDPAVLQSALEEAASLVNEGDLLVTALSLGFATTALREQPACADTVVDKVLPQALALVKSPLLQGAALEALQAFFQALVGSGARATSAESLLEQLRAAGTEAEASKSAQHAAAQCYAVLSAAAGQSDVNATVQRLIGVLQDPKQDDNTKRFALLCVGELGRRADVTAFPALPDVLTSALNQELIAESASTALGGVAAGNLGAYLPLLLQHVHAQANSPKQLYQLLKALNEVITSIAHGATAAGSAGAMSEAQQAEVLQLLLGAAGETEEECRAVVAECLGSLALLNGQLVLPALRSNLASPSAEARTTVVSAVRHTLVDAPHGVDQLLPAALPDFLARIGDEDRHVRRAAVQVLSTAAHNKPGLVVDHLPAALPLLYQQTIVNKDLIRTVDLGPFKHQIDDGLELRKAAYECMDELLDRCYDRVDAAAFIQHLESGLRDHYDVKTLCHPILSKLAAMAPGQVTSSLDRLVEPLQATLQAKVKADAVKQEIDRNEDMLRSCLRAVDALAKMPNAQQVAPFKQFLDGVVMGALLKDKYLAIREERRELESSSSEAMESMAPFQGGESGSDNSESEPERSSPAEQRRSGADQDDDDEELEDTDDEQDRKEIEAALIIQDLKTEDEKEDGGFARRRVQRGSVVVVRGSDGDGDDEATWVALVNKVYREKSGALRVGVTWFNRKSDIPAKEARRVKLAGDGARQLLFSNAEDSIEAKYIRHPAVAWFLPAGAAPPRMRCGAGDTRHERVRPGFLVQHAYDSENERVYNIGAPELRRECPDLAKEVDRLVEQSREELARLQREEEQFDAKHGTQGQLKPLALQVEAEQQASESESESDASSSSSESESEDEGRLAAQAAALASKAAAAADAKRRRQEEAAERAAAAEAQKQRQMQEAVDAEALRLAQALPQQAQQAEQQQQQDQQGQQQQQPEAEHQQDQQGAVGPAGAAGDSAQQAVTSPASATGNWKLETGNWKLETRNWKLETGNWKLATVNWRRYGQQLQKHAGRLPWRTAPAPSKPGAGGAGPASAAPKLSAEQAAAREAAEVQTLLQGCCTPSPKPLATLLRAVCGCTQAAAQGLFTEQVQLFFGRVLLTWLWHLVSLQLPDLQEAAKADPAAAEAAAEVAGCIELLLQALERQKYTPAYDKWLGLAQGHKLISALARNMQGAYPPGVQQAATQLKELWSARAFKMREHLRQRQRQKEQEQKREAAKEKADAQLLQRSPLASKAAALATSGLRATALGAGGDAMLAQVKQKVQKRPAAEMIDLTEAAEQRAAKVARTAAKPQAPPGSGNHAGGSKGHNKLAALVKKAQRQGGR</sequence>
<dbReference type="Gene3D" id="1.25.10.10">
    <property type="entry name" value="Leucine-rich Repeat Variant"/>
    <property type="match status" value="1"/>
</dbReference>
<feature type="coiled-coil region" evidence="4">
    <location>
        <begin position="1478"/>
        <end position="1505"/>
    </location>
</feature>
<dbReference type="PROSITE" id="PS51038">
    <property type="entry name" value="BAH"/>
    <property type="match status" value="1"/>
</dbReference>
<feature type="domain" description="BAH" evidence="6">
    <location>
        <begin position="1332"/>
        <end position="1466"/>
    </location>
</feature>
<dbReference type="InterPro" id="IPR016024">
    <property type="entry name" value="ARM-type_fold"/>
</dbReference>
<feature type="region of interest" description="Disordered" evidence="5">
    <location>
        <begin position="1969"/>
        <end position="2014"/>
    </location>
</feature>
<keyword evidence="4" id="KW-0175">Coiled coil</keyword>
<feature type="region of interest" description="Disordered" evidence="5">
    <location>
        <begin position="1604"/>
        <end position="1663"/>
    </location>
</feature>
<feature type="region of interest" description="Disordered" evidence="5">
    <location>
        <begin position="291"/>
        <end position="319"/>
    </location>
</feature>
<feature type="compositionally biased region" description="Basic residues" evidence="5">
    <location>
        <begin position="595"/>
        <end position="605"/>
    </location>
</feature>
<feature type="region of interest" description="Disordered" evidence="5">
    <location>
        <begin position="592"/>
        <end position="621"/>
    </location>
</feature>
<dbReference type="STRING" id="3076.A0A2P6TZ53"/>
<name>A0A2P6TZ53_CHLSO</name>
<dbReference type="Pfam" id="PF25782">
    <property type="entry name" value="TPR_CAND1"/>
    <property type="match status" value="1"/>
</dbReference>
<feature type="compositionally biased region" description="Acidic residues" evidence="5">
    <location>
        <begin position="1289"/>
        <end position="1303"/>
    </location>
</feature>
<dbReference type="InterPro" id="IPR013932">
    <property type="entry name" value="TATA-bd_TIP120"/>
</dbReference>
<comment type="similarity">
    <text evidence="1">Belongs to the CAND family.</text>
</comment>
<feature type="region of interest" description="Disordered" evidence="5">
    <location>
        <begin position="1246"/>
        <end position="1306"/>
    </location>
</feature>
<dbReference type="InterPro" id="IPR011989">
    <property type="entry name" value="ARM-like"/>
</dbReference>
<feature type="compositionally biased region" description="Low complexity" evidence="5">
    <location>
        <begin position="1550"/>
        <end position="1564"/>
    </location>
</feature>
<dbReference type="Proteomes" id="UP000239899">
    <property type="component" value="Unassembled WGS sequence"/>
</dbReference>
<dbReference type="SUPFAM" id="SSF48371">
    <property type="entry name" value="ARM repeat"/>
    <property type="match status" value="1"/>
</dbReference>
<keyword evidence="2" id="KW-0677">Repeat</keyword>
<proteinExistence type="inferred from homology"/>
<keyword evidence="3" id="KW-0833">Ubl conjugation pathway</keyword>
<feature type="region of interest" description="Disordered" evidence="5">
    <location>
        <begin position="1893"/>
        <end position="1916"/>
    </location>
</feature>
<feature type="compositionally biased region" description="Low complexity" evidence="5">
    <location>
        <begin position="1520"/>
        <end position="1540"/>
    </location>
</feature>
<evidence type="ECO:0000313" key="8">
    <source>
        <dbReference type="Proteomes" id="UP000239899"/>
    </source>
</evidence>
<evidence type="ECO:0000256" key="1">
    <source>
        <dbReference type="ARBA" id="ARBA00007657"/>
    </source>
</evidence>
<feature type="region of interest" description="Disordered" evidence="5">
    <location>
        <begin position="1705"/>
        <end position="1733"/>
    </location>
</feature>
<feature type="compositionally biased region" description="Basic and acidic residues" evidence="5">
    <location>
        <begin position="1274"/>
        <end position="1288"/>
    </location>
</feature>
<evidence type="ECO:0000259" key="6">
    <source>
        <dbReference type="PROSITE" id="PS51038"/>
    </source>
</evidence>
<feature type="compositionally biased region" description="Low complexity" evidence="5">
    <location>
        <begin position="1723"/>
        <end position="1733"/>
    </location>
</feature>
<feature type="compositionally biased region" description="Low complexity" evidence="5">
    <location>
        <begin position="1634"/>
        <end position="1646"/>
    </location>
</feature>
<dbReference type="OrthoDB" id="6260732at2759"/>
<dbReference type="PANTHER" id="PTHR12696">
    <property type="entry name" value="TIP120"/>
    <property type="match status" value="1"/>
</dbReference>
<feature type="region of interest" description="Disordered" evidence="5">
    <location>
        <begin position="1519"/>
        <end position="1591"/>
    </location>
</feature>
<evidence type="ECO:0000256" key="4">
    <source>
        <dbReference type="SAM" id="Coils"/>
    </source>
</evidence>
<dbReference type="InterPro" id="IPR043151">
    <property type="entry name" value="BAH_sf"/>
</dbReference>
<evidence type="ECO:0000256" key="2">
    <source>
        <dbReference type="ARBA" id="ARBA00022737"/>
    </source>
</evidence>
<feature type="compositionally biased region" description="Basic and acidic residues" evidence="5">
    <location>
        <begin position="1893"/>
        <end position="1912"/>
    </location>
</feature>
<evidence type="ECO:0000256" key="3">
    <source>
        <dbReference type="ARBA" id="ARBA00022786"/>
    </source>
</evidence>
<evidence type="ECO:0000313" key="7">
    <source>
        <dbReference type="EMBL" id="PRW59352.1"/>
    </source>
</evidence>
<feature type="compositionally biased region" description="Low complexity" evidence="5">
    <location>
        <begin position="1249"/>
        <end position="1259"/>
    </location>
</feature>
<feature type="compositionally biased region" description="Acidic residues" evidence="5">
    <location>
        <begin position="291"/>
        <end position="318"/>
    </location>
</feature>
<organism evidence="7 8">
    <name type="scientific">Chlorella sorokiniana</name>
    <name type="common">Freshwater green alga</name>
    <dbReference type="NCBI Taxonomy" id="3076"/>
    <lineage>
        <taxon>Eukaryota</taxon>
        <taxon>Viridiplantae</taxon>
        <taxon>Chlorophyta</taxon>
        <taxon>core chlorophytes</taxon>
        <taxon>Trebouxiophyceae</taxon>
        <taxon>Chlorellales</taxon>
        <taxon>Chlorellaceae</taxon>
        <taxon>Chlorella clade</taxon>
        <taxon>Chlorella</taxon>
    </lineage>
</organism>
<gene>
    <name evidence="7" type="ORF">C2E21_2343</name>
</gene>
<dbReference type="GO" id="GO:0003682">
    <property type="term" value="F:chromatin binding"/>
    <property type="evidence" value="ECO:0007669"/>
    <property type="project" value="InterPro"/>
</dbReference>
<dbReference type="InterPro" id="IPR039852">
    <property type="entry name" value="CAND1/CAND2"/>
</dbReference>